<reference evidence="1 2" key="1">
    <citation type="submission" date="2010-02" db="EMBL/GenBank/DDBJ databases">
        <authorList>
            <person name="Weinstock G."/>
            <person name="Sodergren E."/>
            <person name="Clifton S."/>
            <person name="Fulton L."/>
            <person name="Fulton B."/>
            <person name="Courtney L."/>
            <person name="Fronick C."/>
            <person name="Harrison M."/>
            <person name="Strong C."/>
            <person name="Farmer C."/>
            <person name="Delahaunty K."/>
            <person name="Markovic C."/>
            <person name="Hall O."/>
            <person name="Minx P."/>
            <person name="Tomlinson C."/>
            <person name="Mitreva M."/>
            <person name="Nelson J."/>
            <person name="Hou S."/>
            <person name="Wollam A."/>
            <person name="Pepin K.H."/>
            <person name="Johnson M."/>
            <person name="Bhonagiri V."/>
            <person name="Zhang X."/>
            <person name="Suruliraj S."/>
            <person name="Warren W."/>
            <person name="Chinwalla A."/>
            <person name="Mardis E.R."/>
            <person name="Wilson R.K."/>
        </authorList>
    </citation>
    <scope>NUCLEOTIDE SEQUENCE [LARGE SCALE GENOMIC DNA]</scope>
    <source>
        <strain evidence="1 2">ATCC 23685</strain>
    </source>
</reference>
<accession>D4F0G0</accession>
<evidence type="ECO:0000313" key="2">
    <source>
        <dbReference type="Proteomes" id="UP000003692"/>
    </source>
</evidence>
<gene>
    <name evidence="1" type="ORF">EDWATA_00184</name>
</gene>
<organism evidence="1 2">
    <name type="scientific">Edwardsiella tarda ATCC 23685</name>
    <dbReference type="NCBI Taxonomy" id="500638"/>
    <lineage>
        <taxon>Bacteria</taxon>
        <taxon>Pseudomonadati</taxon>
        <taxon>Pseudomonadota</taxon>
        <taxon>Gammaproteobacteria</taxon>
        <taxon>Enterobacterales</taxon>
        <taxon>Hafniaceae</taxon>
        <taxon>Edwardsiella</taxon>
    </lineage>
</organism>
<protein>
    <submittedName>
        <fullName evidence="1">Uncharacterized protein</fullName>
    </submittedName>
</protein>
<dbReference type="Proteomes" id="UP000003692">
    <property type="component" value="Unassembled WGS sequence"/>
</dbReference>
<comment type="caution">
    <text evidence="1">The sequence shown here is derived from an EMBL/GenBank/DDBJ whole genome shotgun (WGS) entry which is preliminary data.</text>
</comment>
<proteinExistence type="predicted"/>
<evidence type="ECO:0000313" key="1">
    <source>
        <dbReference type="EMBL" id="EFE24762.1"/>
    </source>
</evidence>
<dbReference type="AlphaFoldDB" id="D4F0G0"/>
<name>D4F0G0_EDWTA</name>
<dbReference type="EMBL" id="ADGK01000010">
    <property type="protein sequence ID" value="EFE24762.1"/>
    <property type="molecule type" value="Genomic_DNA"/>
</dbReference>
<sequence length="66" mass="7796">MRRGDRPRRQHGANVKSELRHILASEYVNPRQRAAARFKYNQLSPMLSAIWVIRAWLLLGPQRRTT</sequence>
<dbReference type="HOGENOM" id="CLU_2824255_0_0_6"/>